<name>A0ABV9CTF3_9ACTN</name>
<evidence type="ECO:0000313" key="2">
    <source>
        <dbReference type="EMBL" id="MFC4536546.1"/>
    </source>
</evidence>
<dbReference type="Proteomes" id="UP001596004">
    <property type="component" value="Unassembled WGS sequence"/>
</dbReference>
<keyword evidence="3" id="KW-1185">Reference proteome</keyword>
<comment type="caution">
    <text evidence="2">The sequence shown here is derived from an EMBL/GenBank/DDBJ whole genome shotgun (WGS) entry which is preliminary data.</text>
</comment>
<evidence type="ECO:0000256" key="1">
    <source>
        <dbReference type="SAM" id="SignalP"/>
    </source>
</evidence>
<organism evidence="2 3">
    <name type="scientific">Sphaerisporangium dianthi</name>
    <dbReference type="NCBI Taxonomy" id="1436120"/>
    <lineage>
        <taxon>Bacteria</taxon>
        <taxon>Bacillati</taxon>
        <taxon>Actinomycetota</taxon>
        <taxon>Actinomycetes</taxon>
        <taxon>Streptosporangiales</taxon>
        <taxon>Streptosporangiaceae</taxon>
        <taxon>Sphaerisporangium</taxon>
    </lineage>
</organism>
<proteinExistence type="predicted"/>
<feature type="chain" id="PRO_5047264290" evidence="1">
    <location>
        <begin position="20"/>
        <end position="190"/>
    </location>
</feature>
<protein>
    <submittedName>
        <fullName evidence="2">Uncharacterized protein</fullName>
    </submittedName>
</protein>
<dbReference type="EMBL" id="JBHSFP010000049">
    <property type="protein sequence ID" value="MFC4536546.1"/>
    <property type="molecule type" value="Genomic_DNA"/>
</dbReference>
<evidence type="ECO:0000313" key="3">
    <source>
        <dbReference type="Proteomes" id="UP001596004"/>
    </source>
</evidence>
<gene>
    <name evidence="2" type="ORF">ACFO60_37740</name>
</gene>
<accession>A0ABV9CTF3</accession>
<keyword evidence="1" id="KW-0732">Signal</keyword>
<reference evidence="3" key="1">
    <citation type="journal article" date="2019" name="Int. J. Syst. Evol. Microbiol.">
        <title>The Global Catalogue of Microorganisms (GCM) 10K type strain sequencing project: providing services to taxonomists for standard genome sequencing and annotation.</title>
        <authorList>
            <consortium name="The Broad Institute Genomics Platform"/>
            <consortium name="The Broad Institute Genome Sequencing Center for Infectious Disease"/>
            <person name="Wu L."/>
            <person name="Ma J."/>
        </authorList>
    </citation>
    <scope>NUCLEOTIDE SEQUENCE [LARGE SCALE GENOMIC DNA]</scope>
    <source>
        <strain evidence="3">CGMCC 4.7132</strain>
    </source>
</reference>
<sequence length="190" mass="19875">MPILVGTALMLIVSAIGYSATTRTDPVSAVPSASARSCEQPPSRALVRPGGGAVTFPDVSYAIEDVGGRPRIDLAGSYEGVIDEGERVAVIVRADIGSYDSASGGPPGEGRYYFQRELQLDEEAHCWTALSLSPALSLSSAHHGAEGPLWHIYLVLVPADFAVTSVSTRGQVEGGVFTTLEVLADFIVTA</sequence>
<feature type="signal peptide" evidence="1">
    <location>
        <begin position="1"/>
        <end position="19"/>
    </location>
</feature>